<dbReference type="Proteomes" id="UP000799766">
    <property type="component" value="Unassembled WGS sequence"/>
</dbReference>
<reference evidence="1" key="1">
    <citation type="journal article" date="2020" name="Stud. Mycol.">
        <title>101 Dothideomycetes genomes: a test case for predicting lifestyles and emergence of pathogens.</title>
        <authorList>
            <person name="Haridas S."/>
            <person name="Albert R."/>
            <person name="Binder M."/>
            <person name="Bloem J."/>
            <person name="Labutti K."/>
            <person name="Salamov A."/>
            <person name="Andreopoulos B."/>
            <person name="Baker S."/>
            <person name="Barry K."/>
            <person name="Bills G."/>
            <person name="Bluhm B."/>
            <person name="Cannon C."/>
            <person name="Castanera R."/>
            <person name="Culley D."/>
            <person name="Daum C."/>
            <person name="Ezra D."/>
            <person name="Gonzalez J."/>
            <person name="Henrissat B."/>
            <person name="Kuo A."/>
            <person name="Liang C."/>
            <person name="Lipzen A."/>
            <person name="Lutzoni F."/>
            <person name="Magnuson J."/>
            <person name="Mondo S."/>
            <person name="Nolan M."/>
            <person name="Ohm R."/>
            <person name="Pangilinan J."/>
            <person name="Park H.-J."/>
            <person name="Ramirez L."/>
            <person name="Alfaro M."/>
            <person name="Sun H."/>
            <person name="Tritt A."/>
            <person name="Yoshinaga Y."/>
            <person name="Zwiers L.-H."/>
            <person name="Turgeon B."/>
            <person name="Goodwin S."/>
            <person name="Spatafora J."/>
            <person name="Crous P."/>
            <person name="Grigoriev I."/>
        </authorList>
    </citation>
    <scope>NUCLEOTIDE SEQUENCE</scope>
    <source>
        <strain evidence="1">ATCC 16933</strain>
    </source>
</reference>
<dbReference type="AlphaFoldDB" id="A0A6A6NM19"/>
<protein>
    <submittedName>
        <fullName evidence="1">Uncharacterized protein</fullName>
    </submittedName>
</protein>
<sequence>MNQKILTIVSHCFFCFLFLIFDTSSVTALFSLYAAAAAASRDPTFYHYRLPPHVAAVNATDSYATAILQSDVNAPPLPPPEHMRAEGFKYRVGYSLQGK</sequence>
<dbReference type="EMBL" id="MU001710">
    <property type="protein sequence ID" value="KAF2452384.1"/>
    <property type="molecule type" value="Genomic_DNA"/>
</dbReference>
<organism evidence="1 2">
    <name type="scientific">Lineolata rhizophorae</name>
    <dbReference type="NCBI Taxonomy" id="578093"/>
    <lineage>
        <taxon>Eukaryota</taxon>
        <taxon>Fungi</taxon>
        <taxon>Dikarya</taxon>
        <taxon>Ascomycota</taxon>
        <taxon>Pezizomycotina</taxon>
        <taxon>Dothideomycetes</taxon>
        <taxon>Dothideomycetes incertae sedis</taxon>
        <taxon>Lineolatales</taxon>
        <taxon>Lineolataceae</taxon>
        <taxon>Lineolata</taxon>
    </lineage>
</organism>
<keyword evidence="2" id="KW-1185">Reference proteome</keyword>
<proteinExistence type="predicted"/>
<gene>
    <name evidence="1" type="ORF">BDY21DRAFT_173132</name>
</gene>
<accession>A0A6A6NM19</accession>
<name>A0A6A6NM19_9PEZI</name>
<evidence type="ECO:0000313" key="1">
    <source>
        <dbReference type="EMBL" id="KAF2452384.1"/>
    </source>
</evidence>
<evidence type="ECO:0000313" key="2">
    <source>
        <dbReference type="Proteomes" id="UP000799766"/>
    </source>
</evidence>